<organism evidence="1 2">
    <name type="scientific">Streptomyces eurocidicus</name>
    <name type="common">Streptoverticillium eurocidicus</name>
    <dbReference type="NCBI Taxonomy" id="66423"/>
    <lineage>
        <taxon>Bacteria</taxon>
        <taxon>Bacillati</taxon>
        <taxon>Actinomycetota</taxon>
        <taxon>Actinomycetes</taxon>
        <taxon>Kitasatosporales</taxon>
        <taxon>Streptomycetaceae</taxon>
        <taxon>Streptomyces</taxon>
    </lineage>
</organism>
<accession>A0A7W8BEC9</accession>
<evidence type="ECO:0000313" key="1">
    <source>
        <dbReference type="EMBL" id="MBB5121800.1"/>
    </source>
</evidence>
<dbReference type="AlphaFoldDB" id="A0A7W8BEC9"/>
<name>A0A7W8BEC9_STREU</name>
<comment type="caution">
    <text evidence="1">The sequence shown here is derived from an EMBL/GenBank/DDBJ whole genome shotgun (WGS) entry which is preliminary data.</text>
</comment>
<gene>
    <name evidence="1" type="ORF">FHS36_005269</name>
</gene>
<reference evidence="1 2" key="1">
    <citation type="submission" date="2020-08" db="EMBL/GenBank/DDBJ databases">
        <title>Genomic Encyclopedia of Type Strains, Phase III (KMG-III): the genomes of soil and plant-associated and newly described type strains.</title>
        <authorList>
            <person name="Whitman W."/>
        </authorList>
    </citation>
    <scope>NUCLEOTIDE SEQUENCE [LARGE SCALE GENOMIC DNA]</scope>
    <source>
        <strain evidence="1 2">CECT 3259</strain>
    </source>
</reference>
<dbReference type="RefSeq" id="WP_221505682.1">
    <property type="nucleotide sequence ID" value="NZ_JACHJF010000021.1"/>
</dbReference>
<dbReference type="EMBL" id="JACHJF010000021">
    <property type="protein sequence ID" value="MBB5121800.1"/>
    <property type="molecule type" value="Genomic_DNA"/>
</dbReference>
<dbReference type="Proteomes" id="UP000528608">
    <property type="component" value="Unassembled WGS sequence"/>
</dbReference>
<evidence type="ECO:0000313" key="2">
    <source>
        <dbReference type="Proteomes" id="UP000528608"/>
    </source>
</evidence>
<proteinExistence type="predicted"/>
<protein>
    <submittedName>
        <fullName evidence="1">Uncharacterized protein</fullName>
    </submittedName>
</protein>
<sequence>MVFPVHALAHRPLTARAVAELVGLSAASCVSDDFDAVDAEVRRRGWSWEEHLVCESFRTAEQHVLCSDGVSPFGDPDGRVFLVFGELYPVDPHDEKMANGPWLYGLMDRWQEQPGWSGRRSCTGQDCETVLTQAAQAVTAHLGTPPERMVPSSPAMANGPALTHRIWRTPTHALILGPAADNGPYGYLTHLQLSCTPLACGPDLPAADDEDGLTDWITTHVDW</sequence>